<organism evidence="1 2">
    <name type="scientific">Nonomuraea mesophila</name>
    <dbReference type="NCBI Taxonomy" id="2530382"/>
    <lineage>
        <taxon>Bacteria</taxon>
        <taxon>Bacillati</taxon>
        <taxon>Actinomycetota</taxon>
        <taxon>Actinomycetes</taxon>
        <taxon>Streptosporangiales</taxon>
        <taxon>Streptosporangiaceae</taxon>
        <taxon>Nonomuraea</taxon>
    </lineage>
</organism>
<sequence>MFYYPFQWLKIQWGHTGWAFKVPGDDRWVMGSADNTDNGGPEYTFNSRPKERNVWVIRVANFDVVKHRFRELTYTSYRCTKTKNSAVGAAQQHAFKERGYDFVSNNCAHHTYNTLRVYGVPTGGPPPSMMTPPKTMTQPGYNVLAWYNSMPTSLFHPAIKL</sequence>
<protein>
    <submittedName>
        <fullName evidence="1">Uncharacterized protein</fullName>
    </submittedName>
</protein>
<dbReference type="EMBL" id="SMLD01000052">
    <property type="protein sequence ID" value="TDE49046.1"/>
    <property type="molecule type" value="Genomic_DNA"/>
</dbReference>
<evidence type="ECO:0000313" key="2">
    <source>
        <dbReference type="Proteomes" id="UP000295136"/>
    </source>
</evidence>
<comment type="caution">
    <text evidence="1">The sequence shown here is derived from an EMBL/GenBank/DDBJ whole genome shotgun (WGS) entry which is preliminary data.</text>
</comment>
<reference evidence="1 2" key="1">
    <citation type="submission" date="2019-03" db="EMBL/GenBank/DDBJ databases">
        <title>Draft genome sequences of novel Actinobacteria.</title>
        <authorList>
            <person name="Sahin N."/>
            <person name="Ay H."/>
            <person name="Saygin H."/>
        </authorList>
    </citation>
    <scope>NUCLEOTIDE SEQUENCE [LARGE SCALE GENOMIC DNA]</scope>
    <source>
        <strain evidence="1 2">6K102</strain>
    </source>
</reference>
<keyword evidence="2" id="KW-1185">Reference proteome</keyword>
<name>A0A4R5FEZ6_9ACTN</name>
<dbReference type="Proteomes" id="UP000295136">
    <property type="component" value="Unassembled WGS sequence"/>
</dbReference>
<dbReference type="AlphaFoldDB" id="A0A4R5FEZ6"/>
<proteinExistence type="predicted"/>
<accession>A0A4R5FEZ6</accession>
<gene>
    <name evidence="1" type="ORF">E1295_20735</name>
</gene>
<evidence type="ECO:0000313" key="1">
    <source>
        <dbReference type="EMBL" id="TDE49046.1"/>
    </source>
</evidence>
<dbReference type="RefSeq" id="WP_132631986.1">
    <property type="nucleotide sequence ID" value="NZ_SMLD01000052.1"/>
</dbReference>